<dbReference type="Gene3D" id="2.40.50.770">
    <property type="entry name" value="RecQ-mediated genome instability protein Rmi1, C-terminal domain"/>
    <property type="match status" value="1"/>
</dbReference>
<proteinExistence type="inferred from homology"/>
<dbReference type="GO" id="GO:0000724">
    <property type="term" value="P:double-strand break repair via homologous recombination"/>
    <property type="evidence" value="ECO:0007669"/>
    <property type="project" value="TreeGrafter"/>
</dbReference>
<feature type="region of interest" description="Disordered" evidence="3">
    <location>
        <begin position="1"/>
        <end position="21"/>
    </location>
</feature>
<dbReference type="InterPro" id="IPR013894">
    <property type="entry name" value="RMI1_OB"/>
</dbReference>
<protein>
    <recommendedName>
        <fullName evidence="2">RecQ-mediated genome instability protein 1</fullName>
    </recommendedName>
</protein>
<dbReference type="EMBL" id="KN838747">
    <property type="protein sequence ID" value="KIJ95664.1"/>
    <property type="molecule type" value="Genomic_DNA"/>
</dbReference>
<gene>
    <name evidence="5" type="ORF">K443DRAFT_638217</name>
</gene>
<keyword evidence="6" id="KW-1185">Reference proteome</keyword>
<dbReference type="HOGENOM" id="CLU_1349126_0_0_1"/>
<dbReference type="PANTHER" id="PTHR14790">
    <property type="entry name" value="RECQ-MEDIATED GENOME INSTABILITY PROTEIN 1 RMI1"/>
    <property type="match status" value="1"/>
</dbReference>
<comment type="similarity">
    <text evidence="1">Belongs to the RMI1 family.</text>
</comment>
<dbReference type="AlphaFoldDB" id="A0A0C9WK17"/>
<evidence type="ECO:0000313" key="5">
    <source>
        <dbReference type="EMBL" id="KIJ95664.1"/>
    </source>
</evidence>
<feature type="domain" description="RecQ mediated genome instability protein 1 OB-fold" evidence="4">
    <location>
        <begin position="53"/>
        <end position="187"/>
    </location>
</feature>
<dbReference type="Proteomes" id="UP000054477">
    <property type="component" value="Unassembled WGS sequence"/>
</dbReference>
<evidence type="ECO:0000313" key="6">
    <source>
        <dbReference type="Proteomes" id="UP000054477"/>
    </source>
</evidence>
<dbReference type="GO" id="GO:0016604">
    <property type="term" value="C:nuclear body"/>
    <property type="evidence" value="ECO:0007669"/>
    <property type="project" value="TreeGrafter"/>
</dbReference>
<evidence type="ECO:0000256" key="2">
    <source>
        <dbReference type="ARBA" id="ARBA00018987"/>
    </source>
</evidence>
<reference evidence="5 6" key="1">
    <citation type="submission" date="2014-04" db="EMBL/GenBank/DDBJ databases">
        <authorList>
            <consortium name="DOE Joint Genome Institute"/>
            <person name="Kuo A."/>
            <person name="Kohler A."/>
            <person name="Nagy L.G."/>
            <person name="Floudas D."/>
            <person name="Copeland A."/>
            <person name="Barry K.W."/>
            <person name="Cichocki N."/>
            <person name="Veneault-Fourrey C."/>
            <person name="LaButti K."/>
            <person name="Lindquist E.A."/>
            <person name="Lipzen A."/>
            <person name="Lundell T."/>
            <person name="Morin E."/>
            <person name="Murat C."/>
            <person name="Sun H."/>
            <person name="Tunlid A."/>
            <person name="Henrissat B."/>
            <person name="Grigoriev I.V."/>
            <person name="Hibbett D.S."/>
            <person name="Martin F."/>
            <person name="Nordberg H.P."/>
            <person name="Cantor M.N."/>
            <person name="Hua S.X."/>
        </authorList>
    </citation>
    <scope>NUCLEOTIDE SEQUENCE [LARGE SCALE GENOMIC DNA]</scope>
    <source>
        <strain evidence="5 6">LaAM-08-1</strain>
    </source>
</reference>
<name>A0A0C9WK17_9AGAR</name>
<reference evidence="6" key="2">
    <citation type="submission" date="2015-01" db="EMBL/GenBank/DDBJ databases">
        <title>Evolutionary Origins and Diversification of the Mycorrhizal Mutualists.</title>
        <authorList>
            <consortium name="DOE Joint Genome Institute"/>
            <consortium name="Mycorrhizal Genomics Consortium"/>
            <person name="Kohler A."/>
            <person name="Kuo A."/>
            <person name="Nagy L.G."/>
            <person name="Floudas D."/>
            <person name="Copeland A."/>
            <person name="Barry K.W."/>
            <person name="Cichocki N."/>
            <person name="Veneault-Fourrey C."/>
            <person name="LaButti K."/>
            <person name="Lindquist E.A."/>
            <person name="Lipzen A."/>
            <person name="Lundell T."/>
            <person name="Morin E."/>
            <person name="Murat C."/>
            <person name="Riley R."/>
            <person name="Ohm R."/>
            <person name="Sun H."/>
            <person name="Tunlid A."/>
            <person name="Henrissat B."/>
            <person name="Grigoriev I.V."/>
            <person name="Hibbett D.S."/>
            <person name="Martin F."/>
        </authorList>
    </citation>
    <scope>NUCLEOTIDE SEQUENCE [LARGE SCALE GENOMIC DNA]</scope>
    <source>
        <strain evidence="6">LaAM-08-1</strain>
    </source>
</reference>
<dbReference type="Pfam" id="PF08585">
    <property type="entry name" value="RMI1_N_C"/>
    <property type="match status" value="1"/>
</dbReference>
<sequence length="203" mass="22450">MLKFGSCETSSEQLDPGSAAGMTFTPNNPKISFRWAVHAGVWPGLPVNVNGPNTICTTLTVPPVPVDIIRMDDVSTSAFQLDQIRQEREIRAGVGNEEGEEDRDIDVDGEGPMPQYPTGKLRLQLSDSQTVLEASGYRRIGELKLTTPSGFKMQLKNVRIQRGMAFLEPTAVNRKGGETEELVKNQEFTFVNSLRHHMGQVYS</sequence>
<accession>A0A0C9WK17</accession>
<dbReference type="PANTHER" id="PTHR14790:SF15">
    <property type="entry name" value="RECQ-MEDIATED GENOME INSTABILITY PROTEIN 1"/>
    <property type="match status" value="1"/>
</dbReference>
<dbReference type="InterPro" id="IPR042470">
    <property type="entry name" value="RMI1_N_C_sf"/>
</dbReference>
<dbReference type="STRING" id="1095629.A0A0C9WK17"/>
<organism evidence="5 6">
    <name type="scientific">Laccaria amethystina LaAM-08-1</name>
    <dbReference type="NCBI Taxonomy" id="1095629"/>
    <lineage>
        <taxon>Eukaryota</taxon>
        <taxon>Fungi</taxon>
        <taxon>Dikarya</taxon>
        <taxon>Basidiomycota</taxon>
        <taxon>Agaricomycotina</taxon>
        <taxon>Agaricomycetes</taxon>
        <taxon>Agaricomycetidae</taxon>
        <taxon>Agaricales</taxon>
        <taxon>Agaricineae</taxon>
        <taxon>Hydnangiaceae</taxon>
        <taxon>Laccaria</taxon>
    </lineage>
</organism>
<dbReference type="GO" id="GO:0031422">
    <property type="term" value="C:RecQ family helicase-topoisomerase III complex"/>
    <property type="evidence" value="ECO:0007669"/>
    <property type="project" value="TreeGrafter"/>
</dbReference>
<evidence type="ECO:0000256" key="1">
    <source>
        <dbReference type="ARBA" id="ARBA00006395"/>
    </source>
</evidence>
<dbReference type="OrthoDB" id="341511at2759"/>
<evidence type="ECO:0000259" key="4">
    <source>
        <dbReference type="Pfam" id="PF08585"/>
    </source>
</evidence>
<evidence type="ECO:0000256" key="3">
    <source>
        <dbReference type="SAM" id="MobiDB-lite"/>
    </source>
</evidence>
<dbReference type="GO" id="GO:0000712">
    <property type="term" value="P:resolution of meiotic recombination intermediates"/>
    <property type="evidence" value="ECO:0007669"/>
    <property type="project" value="TreeGrafter"/>
</dbReference>